<keyword evidence="4" id="KW-1185">Reference proteome</keyword>
<feature type="region of interest" description="Disordered" evidence="1">
    <location>
        <begin position="1"/>
        <end position="24"/>
    </location>
</feature>
<accession>A0A7W8A8T5</accession>
<dbReference type="InterPro" id="IPR025419">
    <property type="entry name" value="DUF4142"/>
</dbReference>
<dbReference type="InterPro" id="IPR012347">
    <property type="entry name" value="Ferritin-like"/>
</dbReference>
<evidence type="ECO:0000313" key="3">
    <source>
        <dbReference type="EMBL" id="MBB5081737.1"/>
    </source>
</evidence>
<reference evidence="3 4" key="1">
    <citation type="submission" date="2020-08" db="EMBL/GenBank/DDBJ databases">
        <title>Genomic Encyclopedia of Type Strains, Phase IV (KMG-IV): sequencing the most valuable type-strain genomes for metagenomic binning, comparative biology and taxonomic classification.</title>
        <authorList>
            <person name="Goeker M."/>
        </authorList>
    </citation>
    <scope>NUCLEOTIDE SEQUENCE [LARGE SCALE GENOMIC DNA]</scope>
    <source>
        <strain evidence="3 4">DSM 45385</strain>
    </source>
</reference>
<dbReference type="Gene3D" id="1.20.1260.10">
    <property type="match status" value="1"/>
</dbReference>
<dbReference type="AlphaFoldDB" id="A0A7W8A8T5"/>
<comment type="caution">
    <text evidence="3">The sequence shown here is derived from an EMBL/GenBank/DDBJ whole genome shotgun (WGS) entry which is preliminary data.</text>
</comment>
<organism evidence="3 4">
    <name type="scientific">Nonomuraea endophytica</name>
    <dbReference type="NCBI Taxonomy" id="714136"/>
    <lineage>
        <taxon>Bacteria</taxon>
        <taxon>Bacillati</taxon>
        <taxon>Actinomycetota</taxon>
        <taxon>Actinomycetes</taxon>
        <taxon>Streptosporangiales</taxon>
        <taxon>Streptosporangiaceae</taxon>
        <taxon>Nonomuraea</taxon>
    </lineage>
</organism>
<evidence type="ECO:0000313" key="4">
    <source>
        <dbReference type="Proteomes" id="UP000568380"/>
    </source>
</evidence>
<sequence>MTQPVDQPGNRPVGQTGGQLTGPRAAAGFNATDIAWLQLMIAMDERALPLLRLGGERGHDPAVRRLAGRMLVAHQAELERLRAVLHRTGLPAANVHAGHDMPGMTTAVQLAALESASGPAFDRILNARLREHVAQTAHLARSARLSGADPATKDLAASTERGRAADLLVLGGKPRG</sequence>
<evidence type="ECO:0000256" key="1">
    <source>
        <dbReference type="SAM" id="MobiDB-lite"/>
    </source>
</evidence>
<dbReference type="RefSeq" id="WP_184969328.1">
    <property type="nucleotide sequence ID" value="NZ_JACHIN010000011.1"/>
</dbReference>
<dbReference type="EMBL" id="JACHIN010000011">
    <property type="protein sequence ID" value="MBB5081737.1"/>
    <property type="molecule type" value="Genomic_DNA"/>
</dbReference>
<name>A0A7W8A8T5_9ACTN</name>
<protein>
    <submittedName>
        <fullName evidence="3">Uncharacterized protein (DUF305 family)</fullName>
    </submittedName>
</protein>
<gene>
    <name evidence="3" type="ORF">HNR40_007232</name>
</gene>
<dbReference type="Proteomes" id="UP000568380">
    <property type="component" value="Unassembled WGS sequence"/>
</dbReference>
<feature type="domain" description="DUF4142" evidence="2">
    <location>
        <begin position="52"/>
        <end position="160"/>
    </location>
</feature>
<proteinExistence type="predicted"/>
<dbReference type="Pfam" id="PF13628">
    <property type="entry name" value="DUF4142"/>
    <property type="match status" value="1"/>
</dbReference>
<evidence type="ECO:0000259" key="2">
    <source>
        <dbReference type="Pfam" id="PF13628"/>
    </source>
</evidence>